<dbReference type="PANTHER" id="PTHR48100">
    <property type="entry name" value="BROAD-SPECIFICITY PHOSPHATASE YOR283W-RELATED"/>
    <property type="match status" value="1"/>
</dbReference>
<dbReference type="InterPro" id="IPR029033">
    <property type="entry name" value="His_PPase_superfam"/>
</dbReference>
<evidence type="ECO:0000313" key="1">
    <source>
        <dbReference type="EMBL" id="VAW97240.1"/>
    </source>
</evidence>
<dbReference type="InterPro" id="IPR013078">
    <property type="entry name" value="His_Pase_superF_clade-1"/>
</dbReference>
<protein>
    <submittedName>
        <fullName evidence="1">Alpha-ribazole-5'-phosphate phosphatase</fullName>
        <ecNumber evidence="1">3.1.3.73</ecNumber>
    </submittedName>
</protein>
<dbReference type="SUPFAM" id="SSF53254">
    <property type="entry name" value="Phosphoglycerate mutase-like"/>
    <property type="match status" value="1"/>
</dbReference>
<dbReference type="SMART" id="SM00855">
    <property type="entry name" value="PGAM"/>
    <property type="match status" value="1"/>
</dbReference>
<dbReference type="EC" id="3.1.3.73" evidence="1"/>
<accession>A0A3B1A6R2</accession>
<dbReference type="PANTHER" id="PTHR48100:SF1">
    <property type="entry name" value="HISTIDINE PHOSPHATASE FAMILY PROTEIN-RELATED"/>
    <property type="match status" value="1"/>
</dbReference>
<dbReference type="AlphaFoldDB" id="A0A3B1A6R2"/>
<dbReference type="InterPro" id="IPR050275">
    <property type="entry name" value="PGM_Phosphatase"/>
</dbReference>
<dbReference type="PIRSF" id="PIRSF000709">
    <property type="entry name" value="6PFK_2-Ptase"/>
    <property type="match status" value="1"/>
</dbReference>
<dbReference type="GO" id="GO:0043755">
    <property type="term" value="F:alpha-ribazole phosphatase activity"/>
    <property type="evidence" value="ECO:0007669"/>
    <property type="project" value="UniProtKB-EC"/>
</dbReference>
<organism evidence="1">
    <name type="scientific">hydrothermal vent metagenome</name>
    <dbReference type="NCBI Taxonomy" id="652676"/>
    <lineage>
        <taxon>unclassified sequences</taxon>
        <taxon>metagenomes</taxon>
        <taxon>ecological metagenomes</taxon>
    </lineage>
</organism>
<dbReference type="GO" id="GO:0005737">
    <property type="term" value="C:cytoplasm"/>
    <property type="evidence" value="ECO:0007669"/>
    <property type="project" value="TreeGrafter"/>
</dbReference>
<dbReference type="CDD" id="cd07067">
    <property type="entry name" value="HP_PGM_like"/>
    <property type="match status" value="1"/>
</dbReference>
<proteinExistence type="predicted"/>
<name>A0A3B1A6R2_9ZZZZ</name>
<dbReference type="Pfam" id="PF00300">
    <property type="entry name" value="His_Phos_1"/>
    <property type="match status" value="1"/>
</dbReference>
<gene>
    <name evidence="1" type="ORF">MNBD_GAMMA22-2255</name>
</gene>
<dbReference type="Gene3D" id="3.40.50.1240">
    <property type="entry name" value="Phosphoglycerate mutase-like"/>
    <property type="match status" value="1"/>
</dbReference>
<sequence>MSIVPHTIIDLMRHGETTSGSCYIGSTDSILSETGWQQMRGASLGYAPWDMIISSPLKRCRLFAEELSAINNIPLTMEESIQEINFGDFEGKTAKQLMQLDPQAIKNFWKDPINNTPPNGEHYRLFKNRVTNAWQKIIIKVINKHVFLVSHAGVIRTIVQTVLEMPESNLFRLDIKHGGITRIELTGNALEAMPRLLFLNSKL</sequence>
<keyword evidence="1" id="KW-0378">Hydrolase</keyword>
<reference evidence="1" key="1">
    <citation type="submission" date="2018-06" db="EMBL/GenBank/DDBJ databases">
        <authorList>
            <person name="Zhirakovskaya E."/>
        </authorList>
    </citation>
    <scope>NUCLEOTIDE SEQUENCE</scope>
</reference>
<dbReference type="EMBL" id="UOFS01000033">
    <property type="protein sequence ID" value="VAW97240.1"/>
    <property type="molecule type" value="Genomic_DNA"/>
</dbReference>